<evidence type="ECO:0000313" key="3">
    <source>
        <dbReference type="Proteomes" id="UP001632037"/>
    </source>
</evidence>
<proteinExistence type="predicted"/>
<feature type="compositionally biased region" description="Low complexity" evidence="1">
    <location>
        <begin position="28"/>
        <end position="39"/>
    </location>
</feature>
<accession>A0ABD3FJR8</accession>
<evidence type="ECO:0000256" key="1">
    <source>
        <dbReference type="SAM" id="MobiDB-lite"/>
    </source>
</evidence>
<feature type="region of interest" description="Disordered" evidence="1">
    <location>
        <begin position="14"/>
        <end position="44"/>
    </location>
</feature>
<sequence>MRVEHRVFYKALNTNTTQHAENGGALPSSSPLQGSSTSSDTEADLLHGEEVSQPLEETNAEASLNARADELLDEWLNLRVDWGEVVRNQYTTKEKRDLVLAKIITRNKKPNVRVWNVEELCGRVDVRRWFAEVGEVKFPFIAKFARVWLGRGSSTAFQERVFSTGLFVMN</sequence>
<evidence type="ECO:0000313" key="2">
    <source>
        <dbReference type="EMBL" id="KAL3666681.1"/>
    </source>
</evidence>
<organism evidence="2 3">
    <name type="scientific">Phytophthora oleae</name>
    <dbReference type="NCBI Taxonomy" id="2107226"/>
    <lineage>
        <taxon>Eukaryota</taxon>
        <taxon>Sar</taxon>
        <taxon>Stramenopiles</taxon>
        <taxon>Oomycota</taxon>
        <taxon>Peronosporomycetes</taxon>
        <taxon>Peronosporales</taxon>
        <taxon>Peronosporaceae</taxon>
        <taxon>Phytophthora</taxon>
    </lineage>
</organism>
<dbReference type="EMBL" id="JBIMZQ010000016">
    <property type="protein sequence ID" value="KAL3666681.1"/>
    <property type="molecule type" value="Genomic_DNA"/>
</dbReference>
<protein>
    <recommendedName>
        <fullName evidence="4">HAT C-terminal dimerisation domain-containing protein</fullName>
    </recommendedName>
</protein>
<keyword evidence="3" id="KW-1185">Reference proteome</keyword>
<name>A0ABD3FJR8_9STRA</name>
<comment type="caution">
    <text evidence="2">The sequence shown here is derived from an EMBL/GenBank/DDBJ whole genome shotgun (WGS) entry which is preliminary data.</text>
</comment>
<dbReference type="Proteomes" id="UP001632037">
    <property type="component" value="Unassembled WGS sequence"/>
</dbReference>
<dbReference type="AlphaFoldDB" id="A0ABD3FJR8"/>
<gene>
    <name evidence="2" type="ORF">V7S43_008310</name>
</gene>
<evidence type="ECO:0008006" key="4">
    <source>
        <dbReference type="Google" id="ProtNLM"/>
    </source>
</evidence>
<reference evidence="2 3" key="1">
    <citation type="submission" date="2024-09" db="EMBL/GenBank/DDBJ databases">
        <title>Genome sequencing and assembly of Phytophthora oleae, isolate VK10A, causative agent of rot of olive drupes.</title>
        <authorList>
            <person name="Conti Taguali S."/>
            <person name="Riolo M."/>
            <person name="La Spada F."/>
            <person name="Cacciola S.O."/>
            <person name="Dionisio G."/>
        </authorList>
    </citation>
    <scope>NUCLEOTIDE SEQUENCE [LARGE SCALE GENOMIC DNA]</scope>
    <source>
        <strain evidence="2 3">VK10A</strain>
    </source>
</reference>